<dbReference type="EMBL" id="CAJVCH010456244">
    <property type="protein sequence ID" value="CAG7819674.1"/>
    <property type="molecule type" value="Genomic_DNA"/>
</dbReference>
<evidence type="ECO:0000313" key="2">
    <source>
        <dbReference type="Proteomes" id="UP000708208"/>
    </source>
</evidence>
<dbReference type="AlphaFoldDB" id="A0A8J2PNU1"/>
<proteinExistence type="predicted"/>
<name>A0A8J2PNU1_9HEXA</name>
<comment type="caution">
    <text evidence="1">The sequence shown here is derived from an EMBL/GenBank/DDBJ whole genome shotgun (WGS) entry which is preliminary data.</text>
</comment>
<evidence type="ECO:0000313" key="1">
    <source>
        <dbReference type="EMBL" id="CAG7819674.1"/>
    </source>
</evidence>
<reference evidence="1" key="1">
    <citation type="submission" date="2021-06" db="EMBL/GenBank/DDBJ databases">
        <authorList>
            <person name="Hodson N. C."/>
            <person name="Mongue J. A."/>
            <person name="Jaron S. K."/>
        </authorList>
    </citation>
    <scope>NUCLEOTIDE SEQUENCE</scope>
</reference>
<protein>
    <submittedName>
        <fullName evidence="1">Uncharacterized protein</fullName>
    </submittedName>
</protein>
<gene>
    <name evidence="1" type="ORF">AFUS01_LOCUS30105</name>
</gene>
<sequence length="116" mass="13342">MLHSPFKRSSDQMSWDCNCDEVKSERQDECSCSCAVPKKAGFYNPDTPTIEIDRRIEEAREKAYECQKIWQKVKNSPASGFDEPPPLQFPGTCPPPPEPCHFSRITDVPMKFKLFQ</sequence>
<dbReference type="Proteomes" id="UP000708208">
    <property type="component" value="Unassembled WGS sequence"/>
</dbReference>
<accession>A0A8J2PNU1</accession>
<organism evidence="1 2">
    <name type="scientific">Allacma fusca</name>
    <dbReference type="NCBI Taxonomy" id="39272"/>
    <lineage>
        <taxon>Eukaryota</taxon>
        <taxon>Metazoa</taxon>
        <taxon>Ecdysozoa</taxon>
        <taxon>Arthropoda</taxon>
        <taxon>Hexapoda</taxon>
        <taxon>Collembola</taxon>
        <taxon>Symphypleona</taxon>
        <taxon>Sminthuridae</taxon>
        <taxon>Allacma</taxon>
    </lineage>
</organism>
<keyword evidence="2" id="KW-1185">Reference proteome</keyword>